<feature type="compositionally biased region" description="Basic and acidic residues" evidence="1">
    <location>
        <begin position="114"/>
        <end position="177"/>
    </location>
</feature>
<proteinExistence type="predicted"/>
<gene>
    <name evidence="2" type="ORF">CYLTODRAFT_426341</name>
</gene>
<feature type="compositionally biased region" description="Basic and acidic residues" evidence="1">
    <location>
        <begin position="370"/>
        <end position="382"/>
    </location>
</feature>
<protein>
    <submittedName>
        <fullName evidence="2">Uncharacterized protein</fullName>
    </submittedName>
</protein>
<feature type="compositionally biased region" description="Basic and acidic residues" evidence="1">
    <location>
        <begin position="449"/>
        <end position="462"/>
    </location>
</feature>
<keyword evidence="3" id="KW-1185">Reference proteome</keyword>
<dbReference type="EMBL" id="KN880717">
    <property type="protein sequence ID" value="KIY63158.1"/>
    <property type="molecule type" value="Genomic_DNA"/>
</dbReference>
<sequence length="510" mass="56383">MSRGRRDHSPPRLDPLPPRRPRSPFHNPNPAPEAPPARRVSRFSGPVSPATEYRPLAPTAPVLPPTSPVQVRRPSISSTSDSTPHNGTAMSPTAPYKRKRAALPPQGERFVTALEEKEKAAKDKAAREREERETQERQQREIKEREQKEREQKEREQKELESQQREQQERERREREAATAPSSPHQLVTDQAPVDGIPTGPRRTRRTGERDRLRDRPDDSPASAATSSAPKGPRAMQATGRRTPPPLAPAAMSRGRGPPEGPSSSRAPKMTGSNSTPVGPRRAASSITPQDEASRSPAILDAETVPVRNDRRPRPASPDRRYRPAQADRSYRPEFEPRPAYRNGYRPMNDHDRSYRPEGRSYQSTPDYKPAPEADHGYKKVSPDSSYEKATLPPASPVVQPKGKDVQMALDDEPVQIPPPAISVKSERQPMAITVDEGPEVPAPGTRSLLDRVGGKRVRDDDASSYGGPSGSLGYDAGNKRRRRGGKPRPERGPRDVSGSNSIPVVQRAL</sequence>
<feature type="compositionally biased region" description="Basic and acidic residues" evidence="1">
    <location>
        <begin position="308"/>
        <end position="322"/>
    </location>
</feature>
<dbReference type="AlphaFoldDB" id="A0A0D7AXQ4"/>
<organism evidence="2 3">
    <name type="scientific">Cylindrobasidium torrendii FP15055 ss-10</name>
    <dbReference type="NCBI Taxonomy" id="1314674"/>
    <lineage>
        <taxon>Eukaryota</taxon>
        <taxon>Fungi</taxon>
        <taxon>Dikarya</taxon>
        <taxon>Basidiomycota</taxon>
        <taxon>Agaricomycotina</taxon>
        <taxon>Agaricomycetes</taxon>
        <taxon>Agaricomycetidae</taxon>
        <taxon>Agaricales</taxon>
        <taxon>Marasmiineae</taxon>
        <taxon>Physalacriaceae</taxon>
        <taxon>Cylindrobasidium</taxon>
    </lineage>
</organism>
<evidence type="ECO:0000313" key="3">
    <source>
        <dbReference type="Proteomes" id="UP000054007"/>
    </source>
</evidence>
<evidence type="ECO:0000256" key="1">
    <source>
        <dbReference type="SAM" id="MobiDB-lite"/>
    </source>
</evidence>
<feature type="compositionally biased region" description="Low complexity" evidence="1">
    <location>
        <begin position="464"/>
        <end position="475"/>
    </location>
</feature>
<accession>A0A0D7AXQ4</accession>
<feature type="compositionally biased region" description="Basic and acidic residues" evidence="1">
    <location>
        <begin position="206"/>
        <end position="219"/>
    </location>
</feature>
<feature type="compositionally biased region" description="Polar residues" evidence="1">
    <location>
        <begin position="75"/>
        <end position="91"/>
    </location>
</feature>
<evidence type="ECO:0000313" key="2">
    <source>
        <dbReference type="EMBL" id="KIY63158.1"/>
    </source>
</evidence>
<feature type="compositionally biased region" description="Polar residues" evidence="1">
    <location>
        <begin position="180"/>
        <end position="189"/>
    </location>
</feature>
<feature type="compositionally biased region" description="Basic and acidic residues" evidence="1">
    <location>
        <begin position="348"/>
        <end position="359"/>
    </location>
</feature>
<feature type="compositionally biased region" description="Basic and acidic residues" evidence="1">
    <location>
        <begin position="329"/>
        <end position="339"/>
    </location>
</feature>
<reference evidence="2 3" key="1">
    <citation type="journal article" date="2015" name="Fungal Genet. Biol.">
        <title>Evolution of novel wood decay mechanisms in Agaricales revealed by the genome sequences of Fistulina hepatica and Cylindrobasidium torrendii.</title>
        <authorList>
            <person name="Floudas D."/>
            <person name="Held B.W."/>
            <person name="Riley R."/>
            <person name="Nagy L.G."/>
            <person name="Koehler G."/>
            <person name="Ransdell A.S."/>
            <person name="Younus H."/>
            <person name="Chow J."/>
            <person name="Chiniquy J."/>
            <person name="Lipzen A."/>
            <person name="Tritt A."/>
            <person name="Sun H."/>
            <person name="Haridas S."/>
            <person name="LaButti K."/>
            <person name="Ohm R.A."/>
            <person name="Kues U."/>
            <person name="Blanchette R.A."/>
            <person name="Grigoriev I.V."/>
            <person name="Minto R.E."/>
            <person name="Hibbett D.S."/>
        </authorList>
    </citation>
    <scope>NUCLEOTIDE SEQUENCE [LARGE SCALE GENOMIC DNA]</scope>
    <source>
        <strain evidence="2 3">FP15055 ss-10</strain>
    </source>
</reference>
<dbReference type="Proteomes" id="UP000054007">
    <property type="component" value="Unassembled WGS sequence"/>
</dbReference>
<feature type="region of interest" description="Disordered" evidence="1">
    <location>
        <begin position="1"/>
        <end position="510"/>
    </location>
</feature>
<feature type="compositionally biased region" description="Polar residues" evidence="1">
    <location>
        <begin position="262"/>
        <end position="277"/>
    </location>
</feature>
<feature type="compositionally biased region" description="Low complexity" evidence="1">
    <location>
        <begin position="220"/>
        <end position="230"/>
    </location>
</feature>
<name>A0A0D7AXQ4_9AGAR</name>